<accession>A0A5C8PM99</accession>
<dbReference type="CDD" id="cd06343">
    <property type="entry name" value="PBP1_ABC_ligand_binding-like"/>
    <property type="match status" value="1"/>
</dbReference>
<organism evidence="5 6">
    <name type="scientific">Vineibacter terrae</name>
    <dbReference type="NCBI Taxonomy" id="2586908"/>
    <lineage>
        <taxon>Bacteria</taxon>
        <taxon>Pseudomonadati</taxon>
        <taxon>Pseudomonadota</taxon>
        <taxon>Alphaproteobacteria</taxon>
        <taxon>Hyphomicrobiales</taxon>
        <taxon>Vineibacter</taxon>
    </lineage>
</organism>
<dbReference type="AlphaFoldDB" id="A0A5C8PM99"/>
<dbReference type="PANTHER" id="PTHR47235">
    <property type="entry name" value="BLR6548 PROTEIN"/>
    <property type="match status" value="1"/>
</dbReference>
<evidence type="ECO:0000259" key="4">
    <source>
        <dbReference type="Pfam" id="PF13458"/>
    </source>
</evidence>
<feature type="domain" description="Leucine-binding protein" evidence="4">
    <location>
        <begin position="39"/>
        <end position="368"/>
    </location>
</feature>
<dbReference type="OrthoDB" id="9770729at2"/>
<evidence type="ECO:0000313" key="6">
    <source>
        <dbReference type="Proteomes" id="UP000321638"/>
    </source>
</evidence>
<sequence>MERTTRRVWMAAAALLAAPVLAGPAQAQKKHGPGASDTEIRLGQSLPYSGPLSALGLVGKAEQAYFRMLNDTQGGINGRKVTLLSLDDGYSPPKTVEMTRRLVEKEEVLAIFSTLGTPTNTAIHRYLNQKKVPHLFLLSGADKWNDPAKYPWTMMGMAAYRTEAGVYAQHILKTRPDAKIAVLVQNDDFGRDYLEGFKAALGDKAKTMIIAEASYENTDPTVESQMIQLQNSGADVLFSIALGKHQSMAIRKASGSGWKPQIYVPAGASSIPGVLRPAGADNAVGATTIALGKIPGDPQWDSDPGMKAYFAFMQKYLPGENRLDTSASGGYGYSALMAHVLKACGDDLSRENVIRKAASIKSFVGPLALPGVAVNTSPDSYLPYRQLRLQRFDGTTYKLLDDVFDG</sequence>
<dbReference type="SUPFAM" id="SSF53822">
    <property type="entry name" value="Periplasmic binding protein-like I"/>
    <property type="match status" value="1"/>
</dbReference>
<dbReference type="Pfam" id="PF13458">
    <property type="entry name" value="Peripla_BP_6"/>
    <property type="match status" value="1"/>
</dbReference>
<protein>
    <submittedName>
        <fullName evidence="5">ABC transporter substrate-binding protein</fullName>
    </submittedName>
</protein>
<gene>
    <name evidence="5" type="ORF">FHP25_15980</name>
</gene>
<feature type="chain" id="PRO_5022821376" evidence="3">
    <location>
        <begin position="23"/>
        <end position="406"/>
    </location>
</feature>
<dbReference type="PANTHER" id="PTHR47235:SF1">
    <property type="entry name" value="BLR6548 PROTEIN"/>
    <property type="match status" value="1"/>
</dbReference>
<keyword evidence="6" id="KW-1185">Reference proteome</keyword>
<comment type="similarity">
    <text evidence="1">Belongs to the leucine-binding protein family.</text>
</comment>
<dbReference type="PROSITE" id="PS51318">
    <property type="entry name" value="TAT"/>
    <property type="match status" value="1"/>
</dbReference>
<dbReference type="Gene3D" id="3.40.50.2300">
    <property type="match status" value="2"/>
</dbReference>
<dbReference type="Proteomes" id="UP000321638">
    <property type="component" value="Unassembled WGS sequence"/>
</dbReference>
<evidence type="ECO:0000256" key="3">
    <source>
        <dbReference type="SAM" id="SignalP"/>
    </source>
</evidence>
<dbReference type="InterPro" id="IPR028082">
    <property type="entry name" value="Peripla_BP_I"/>
</dbReference>
<dbReference type="EMBL" id="VDUZ01000017">
    <property type="protein sequence ID" value="TXL74688.1"/>
    <property type="molecule type" value="Genomic_DNA"/>
</dbReference>
<dbReference type="RefSeq" id="WP_147847957.1">
    <property type="nucleotide sequence ID" value="NZ_VDUZ01000017.1"/>
</dbReference>
<feature type="signal peptide" evidence="3">
    <location>
        <begin position="1"/>
        <end position="22"/>
    </location>
</feature>
<comment type="caution">
    <text evidence="5">The sequence shown here is derived from an EMBL/GenBank/DDBJ whole genome shotgun (WGS) entry which is preliminary data.</text>
</comment>
<evidence type="ECO:0000256" key="1">
    <source>
        <dbReference type="ARBA" id="ARBA00010062"/>
    </source>
</evidence>
<evidence type="ECO:0000256" key="2">
    <source>
        <dbReference type="ARBA" id="ARBA00022729"/>
    </source>
</evidence>
<proteinExistence type="inferred from homology"/>
<reference evidence="5 6" key="1">
    <citation type="submission" date="2019-06" db="EMBL/GenBank/DDBJ databases">
        <title>New taxonomy in bacterial strain CC-CFT640, isolated from vineyard.</title>
        <authorList>
            <person name="Lin S.-Y."/>
            <person name="Tsai C.-F."/>
            <person name="Young C.-C."/>
        </authorList>
    </citation>
    <scope>NUCLEOTIDE SEQUENCE [LARGE SCALE GENOMIC DNA]</scope>
    <source>
        <strain evidence="5 6">CC-CFT640</strain>
    </source>
</reference>
<keyword evidence="2 3" id="KW-0732">Signal</keyword>
<dbReference type="InterPro" id="IPR028081">
    <property type="entry name" value="Leu-bd"/>
</dbReference>
<name>A0A5C8PM99_9HYPH</name>
<dbReference type="InterPro" id="IPR006311">
    <property type="entry name" value="TAT_signal"/>
</dbReference>
<evidence type="ECO:0000313" key="5">
    <source>
        <dbReference type="EMBL" id="TXL74688.1"/>
    </source>
</evidence>